<evidence type="ECO:0000256" key="1">
    <source>
        <dbReference type="SAM" id="MobiDB-lite"/>
    </source>
</evidence>
<name>A0A914VQQ2_9BILA</name>
<organism evidence="2 3">
    <name type="scientific">Plectus sambesii</name>
    <dbReference type="NCBI Taxonomy" id="2011161"/>
    <lineage>
        <taxon>Eukaryota</taxon>
        <taxon>Metazoa</taxon>
        <taxon>Ecdysozoa</taxon>
        <taxon>Nematoda</taxon>
        <taxon>Chromadorea</taxon>
        <taxon>Plectida</taxon>
        <taxon>Plectina</taxon>
        <taxon>Plectoidea</taxon>
        <taxon>Plectidae</taxon>
        <taxon>Plectus</taxon>
    </lineage>
</organism>
<feature type="region of interest" description="Disordered" evidence="1">
    <location>
        <begin position="117"/>
        <end position="170"/>
    </location>
</feature>
<protein>
    <submittedName>
        <fullName evidence="3">Uncharacterized protein</fullName>
    </submittedName>
</protein>
<accession>A0A914VQQ2</accession>
<evidence type="ECO:0000313" key="3">
    <source>
        <dbReference type="WBParaSite" id="PSAMB.scaffold230size63538.g3745.t1"/>
    </source>
</evidence>
<dbReference type="WBParaSite" id="PSAMB.scaffold230size63538.g3745.t1">
    <property type="protein sequence ID" value="PSAMB.scaffold230size63538.g3745.t1"/>
    <property type="gene ID" value="PSAMB.scaffold230size63538.g3745"/>
</dbReference>
<proteinExistence type="predicted"/>
<dbReference type="Proteomes" id="UP000887566">
    <property type="component" value="Unplaced"/>
</dbReference>
<keyword evidence="2" id="KW-1185">Reference proteome</keyword>
<feature type="compositionally biased region" description="Basic and acidic residues" evidence="1">
    <location>
        <begin position="143"/>
        <end position="158"/>
    </location>
</feature>
<dbReference type="AlphaFoldDB" id="A0A914VQQ2"/>
<sequence length="170" mass="19234">MGGDAQPQTHVAHAHRRIDIGQKLRRPTPPLHANTRDTRRRSQSAAFARRYLQIRDNAPRFNLIPYAADRLASRSTTKKAAARWLLEMDGGRRRRIVSLSRSACPANAVSVTSRVQTGKRHNAPAALSSWRRRSASRVAATARKTEPTDRRIRLESRRRPTAHGPRQIRA</sequence>
<reference evidence="3" key="1">
    <citation type="submission" date="2022-11" db="UniProtKB">
        <authorList>
            <consortium name="WormBaseParasite"/>
        </authorList>
    </citation>
    <scope>IDENTIFICATION</scope>
</reference>
<feature type="region of interest" description="Disordered" evidence="1">
    <location>
        <begin position="1"/>
        <end position="42"/>
    </location>
</feature>
<evidence type="ECO:0000313" key="2">
    <source>
        <dbReference type="Proteomes" id="UP000887566"/>
    </source>
</evidence>